<dbReference type="Proteomes" id="UP001234989">
    <property type="component" value="Chromosome 11"/>
</dbReference>
<organism evidence="1 2">
    <name type="scientific">Solanum verrucosum</name>
    <dbReference type="NCBI Taxonomy" id="315347"/>
    <lineage>
        <taxon>Eukaryota</taxon>
        <taxon>Viridiplantae</taxon>
        <taxon>Streptophyta</taxon>
        <taxon>Embryophyta</taxon>
        <taxon>Tracheophyta</taxon>
        <taxon>Spermatophyta</taxon>
        <taxon>Magnoliopsida</taxon>
        <taxon>eudicotyledons</taxon>
        <taxon>Gunneridae</taxon>
        <taxon>Pentapetalae</taxon>
        <taxon>asterids</taxon>
        <taxon>lamiids</taxon>
        <taxon>Solanales</taxon>
        <taxon>Solanaceae</taxon>
        <taxon>Solanoideae</taxon>
        <taxon>Solaneae</taxon>
        <taxon>Solanum</taxon>
    </lineage>
</organism>
<reference evidence="1" key="1">
    <citation type="submission" date="2023-08" db="EMBL/GenBank/DDBJ databases">
        <title>A de novo genome assembly of Solanum verrucosum Schlechtendal, a Mexican diploid species geographically isolated from the other diploid A-genome species in potato relatives.</title>
        <authorList>
            <person name="Hosaka K."/>
        </authorList>
    </citation>
    <scope>NUCLEOTIDE SEQUENCE</scope>
    <source>
        <tissue evidence="1">Young leaves</tissue>
    </source>
</reference>
<proteinExistence type="predicted"/>
<evidence type="ECO:0000313" key="2">
    <source>
        <dbReference type="Proteomes" id="UP001234989"/>
    </source>
</evidence>
<evidence type="ECO:0008006" key="3">
    <source>
        <dbReference type="Google" id="ProtNLM"/>
    </source>
</evidence>
<keyword evidence="2" id="KW-1185">Reference proteome</keyword>
<dbReference type="EMBL" id="CP133622">
    <property type="protein sequence ID" value="WMV55076.1"/>
    <property type="molecule type" value="Genomic_DNA"/>
</dbReference>
<name>A0AAF0V1M9_SOLVR</name>
<sequence length="133" mass="15030">MLRWMARHIAADGERIEWATIMEDLEINVAHIQIAEINERAFKATTTLPFPSLIFHFCREMDSLRANVGALLGPAVEVPVSSPTVTGDDVVMTALFGDTMPPPYSSHTTRKRPLSGHTFDIEEARRLRKKERE</sequence>
<dbReference type="AlphaFoldDB" id="A0AAF0V1M9"/>
<gene>
    <name evidence="1" type="ORF">MTR67_048461</name>
</gene>
<accession>A0AAF0V1M9</accession>
<evidence type="ECO:0000313" key="1">
    <source>
        <dbReference type="EMBL" id="WMV55076.1"/>
    </source>
</evidence>
<protein>
    <recommendedName>
        <fullName evidence="3">Integrase core domain containing protein</fullName>
    </recommendedName>
</protein>